<dbReference type="SUPFAM" id="SSF46565">
    <property type="entry name" value="Chaperone J-domain"/>
    <property type="match status" value="1"/>
</dbReference>
<keyword evidence="4" id="KW-1185">Reference proteome</keyword>
<dbReference type="AlphaFoldDB" id="A0AAD7P691"/>
<gene>
    <name evidence="3" type="ORF">O6P43_033233</name>
</gene>
<feature type="compositionally biased region" description="Acidic residues" evidence="1">
    <location>
        <begin position="341"/>
        <end position="357"/>
    </location>
</feature>
<feature type="compositionally biased region" description="Basic and acidic residues" evidence="1">
    <location>
        <begin position="287"/>
        <end position="296"/>
    </location>
</feature>
<accession>A0AAD7P691</accession>
<feature type="compositionally biased region" description="Polar residues" evidence="1">
    <location>
        <begin position="309"/>
        <end position="318"/>
    </location>
</feature>
<evidence type="ECO:0000313" key="3">
    <source>
        <dbReference type="EMBL" id="KAJ7943721.1"/>
    </source>
</evidence>
<sequence length="364" mass="41519">MERESTGPVSESKKLLALSVELLGSRDFTSCRRLALRVQKSDPEISVTVNRIIAIADVLKASKRRLPNKIHDWYSILQLRRVDCENCHIIRTQFKNLLHLLNPNKNKFPFSEEAFMLVRNAWFVLSDPGKKAKYESEIDKEQEICNQREDKQESFVIEQMGRYKENGSDSNATFWTVCPYCWNLYEYEKVYEECGLRCQNCKKAFHGVAVNAPAPEMLVEGKEQYYCCHGYFRMRYSGPQHKAVAEKQKEMTNKKEKNVGENGAGKVFVEISDDDSDDSFNGCGNGEQRKGGAEEKVKVEGLHEKVVKNVSNEAQGTVKSDGHGVMEGSGMSKLRKHGQAEDEGEDSGKEFEEDNGEQDEKWEK</sequence>
<dbReference type="InterPro" id="IPR001623">
    <property type="entry name" value="DnaJ_domain"/>
</dbReference>
<dbReference type="Gene3D" id="1.10.287.110">
    <property type="entry name" value="DnaJ domain"/>
    <property type="match status" value="1"/>
</dbReference>
<dbReference type="InterPro" id="IPR056988">
    <property type="entry name" value="Zn_ribbon_pln"/>
</dbReference>
<dbReference type="KEGG" id="qsa:O6P43_033233"/>
<evidence type="ECO:0000259" key="2">
    <source>
        <dbReference type="PROSITE" id="PS50076"/>
    </source>
</evidence>
<organism evidence="3 4">
    <name type="scientific">Quillaja saponaria</name>
    <name type="common">Soap bark tree</name>
    <dbReference type="NCBI Taxonomy" id="32244"/>
    <lineage>
        <taxon>Eukaryota</taxon>
        <taxon>Viridiplantae</taxon>
        <taxon>Streptophyta</taxon>
        <taxon>Embryophyta</taxon>
        <taxon>Tracheophyta</taxon>
        <taxon>Spermatophyta</taxon>
        <taxon>Magnoliopsida</taxon>
        <taxon>eudicotyledons</taxon>
        <taxon>Gunneridae</taxon>
        <taxon>Pentapetalae</taxon>
        <taxon>rosids</taxon>
        <taxon>fabids</taxon>
        <taxon>Fabales</taxon>
        <taxon>Quillajaceae</taxon>
        <taxon>Quillaja</taxon>
    </lineage>
</organism>
<feature type="domain" description="J" evidence="2">
    <location>
        <begin position="72"/>
        <end position="138"/>
    </location>
</feature>
<feature type="region of interest" description="Disordered" evidence="1">
    <location>
        <begin position="308"/>
        <end position="364"/>
    </location>
</feature>
<dbReference type="Proteomes" id="UP001163823">
    <property type="component" value="Chromosome 14"/>
</dbReference>
<dbReference type="PANTHER" id="PTHR45496">
    <property type="entry name" value="CHAPERONE DNAJ-DOMAIN SUPERFAMILY PROTEIN"/>
    <property type="match status" value="1"/>
</dbReference>
<proteinExistence type="predicted"/>
<reference evidence="3" key="1">
    <citation type="journal article" date="2023" name="Science">
        <title>Elucidation of the pathway for biosynthesis of saponin adjuvants from the soapbark tree.</title>
        <authorList>
            <person name="Reed J."/>
            <person name="Orme A."/>
            <person name="El-Demerdash A."/>
            <person name="Owen C."/>
            <person name="Martin L.B.B."/>
            <person name="Misra R.C."/>
            <person name="Kikuchi S."/>
            <person name="Rejzek M."/>
            <person name="Martin A.C."/>
            <person name="Harkess A."/>
            <person name="Leebens-Mack J."/>
            <person name="Louveau T."/>
            <person name="Stephenson M.J."/>
            <person name="Osbourn A."/>
        </authorList>
    </citation>
    <scope>NUCLEOTIDE SEQUENCE</scope>
    <source>
        <strain evidence="3">S10</strain>
    </source>
</reference>
<evidence type="ECO:0000256" key="1">
    <source>
        <dbReference type="SAM" id="MobiDB-lite"/>
    </source>
</evidence>
<dbReference type="PROSITE" id="PS50076">
    <property type="entry name" value="DNAJ_2"/>
    <property type="match status" value="1"/>
</dbReference>
<dbReference type="InterPro" id="IPR036869">
    <property type="entry name" value="J_dom_sf"/>
</dbReference>
<dbReference type="Pfam" id="PF00226">
    <property type="entry name" value="DnaJ"/>
    <property type="match status" value="1"/>
</dbReference>
<dbReference type="PANTHER" id="PTHR45496:SF12">
    <property type="entry name" value="J DOMAIN-CONTAINING PROTEIN"/>
    <property type="match status" value="1"/>
</dbReference>
<dbReference type="InterPro" id="IPR053052">
    <property type="entry name" value="Imprinting_Balance_Reg"/>
</dbReference>
<dbReference type="EMBL" id="JARAOO010000014">
    <property type="protein sequence ID" value="KAJ7943721.1"/>
    <property type="molecule type" value="Genomic_DNA"/>
</dbReference>
<evidence type="ECO:0000313" key="4">
    <source>
        <dbReference type="Proteomes" id="UP001163823"/>
    </source>
</evidence>
<comment type="caution">
    <text evidence="3">The sequence shown here is derived from an EMBL/GenBank/DDBJ whole genome shotgun (WGS) entry which is preliminary data.</text>
</comment>
<name>A0AAD7P691_QUISA</name>
<feature type="region of interest" description="Disordered" evidence="1">
    <location>
        <begin position="275"/>
        <end position="296"/>
    </location>
</feature>
<protein>
    <submittedName>
        <fullName evidence="3">DnaJ domain-containing protein</fullName>
    </submittedName>
</protein>
<dbReference type="Pfam" id="PF23551">
    <property type="entry name" value="Zn_ribbon_20"/>
    <property type="match status" value="1"/>
</dbReference>